<dbReference type="InterPro" id="IPR023137">
    <property type="entry name" value="BrxA_sf"/>
</dbReference>
<evidence type="ECO:0000313" key="1">
    <source>
        <dbReference type="EMBL" id="MCC8401866.1"/>
    </source>
</evidence>
<dbReference type="Proteomes" id="UP001430614">
    <property type="component" value="Unassembled WGS sequence"/>
</dbReference>
<comment type="caution">
    <text evidence="1">The sequence shown here is derived from an EMBL/GenBank/DDBJ whole genome shotgun (WGS) entry which is preliminary data.</text>
</comment>
<dbReference type="RefSeq" id="WP_230560753.1">
    <property type="nucleotide sequence ID" value="NZ_JAJITC010000004.1"/>
</dbReference>
<sequence length="261" mass="29769">MARPPFYTSQLAAGAGLVEETRLLLSLYEQGMEPQGLLGHALESGLFPRVTARRLRNVVIECFAPRYLREPDAAWMLKRLAEHVCRAELLQLMLLYTARANLVLSDFVTQLYWPRYAAGRDGLTSEDTKEFLLRGIRAGRTQKPWSDSTIRRMCNYLLSCCADYELLSKNIRGLRRIQALRVQDRVAAYLAYDLKFQGLADNQIVGHEDWQLLGLQPNDVRDVLKRLSLQGYLILQAAGDVVHIGWNYKTKGELIDVLTRS</sequence>
<name>A0ABS8KAR9_9BURK</name>
<dbReference type="EMBL" id="JAJITC010000004">
    <property type="protein sequence ID" value="MCC8401866.1"/>
    <property type="molecule type" value="Genomic_DNA"/>
</dbReference>
<dbReference type="Pfam" id="PF08849">
    <property type="entry name" value="BrxA"/>
    <property type="match status" value="1"/>
</dbReference>
<dbReference type="Gene3D" id="1.10.3540.10">
    <property type="entry name" value="uncharacterized protein from magnetospirillum magneticum domain"/>
    <property type="match status" value="1"/>
</dbReference>
<organism evidence="1 2">
    <name type="scientific">Paraburkholderia translucens</name>
    <dbReference type="NCBI Taxonomy" id="2886945"/>
    <lineage>
        <taxon>Bacteria</taxon>
        <taxon>Pseudomonadati</taxon>
        <taxon>Pseudomonadota</taxon>
        <taxon>Betaproteobacteria</taxon>
        <taxon>Burkholderiales</taxon>
        <taxon>Burkholderiaceae</taxon>
        <taxon>Paraburkholderia</taxon>
    </lineage>
</organism>
<dbReference type="InterPro" id="IPR014948">
    <property type="entry name" value="BrxA"/>
</dbReference>
<gene>
    <name evidence="1" type="ORF">LJ655_08170</name>
</gene>
<keyword evidence="2" id="KW-1185">Reference proteome</keyword>
<accession>A0ABS8KAR9</accession>
<protein>
    <submittedName>
        <fullName evidence="1">DUF1819 family protein</fullName>
    </submittedName>
</protein>
<proteinExistence type="predicted"/>
<reference evidence="1 2" key="1">
    <citation type="submission" date="2021-11" db="EMBL/GenBank/DDBJ databases">
        <authorList>
            <person name="Oh E.-T."/>
            <person name="Kim S.-B."/>
        </authorList>
    </citation>
    <scope>NUCLEOTIDE SEQUENCE [LARGE SCALE GENOMIC DNA]</scope>
    <source>
        <strain evidence="1 2">MMS20-SJTN17</strain>
    </source>
</reference>
<evidence type="ECO:0000313" key="2">
    <source>
        <dbReference type="Proteomes" id="UP001430614"/>
    </source>
</evidence>